<sequence>MAPTTIDSLPNELLNHIVVQLVGCDPRTDPCAYVYSRVPSALCLVSHRWKQVVTPFLYANFHYDGHPAKIESLWLFVRTVVTRPALARLVRQLDLTTKGFQHPHGFPDSVAFLRHLRDLYTTNQESIKRAYNQVGWDRPYVQNPFFTHCRDALEASGELPDLSSEVTLEAYAKRGLFDHYNLDYNNLDLGESQILAAESTFKQGYLAPLYAILHAHCPDLVRTHAHLAPTDVFHAGILCWAGYGATDANRPQAIAFRKLESISIKPAISVDANGRARSAEQIGPCEITLQNCYYRLPKLKELFMMPARVRIGSNEPWPISYDSPIQKLTLQIHQDERFDYAIFFSMLKNLRQLSLVLPRRDAYEHGLLLHHKLWKVLSHLQDTLEYLDIYQGGFISRPGGPLILNPAAAAADTAGTAANTNAEAQKDPTFCAPFAKFDKLKYLATTPLILHGNECPHNHGTKLASHLPPNLISLALYTENNSIERDAIFPLDTEERNLVAEAASLGIRAITLDSDINGPFPIDAFVEEAERHPHLSFQYDEPHRLLFGGDQAPFNDYSRPRFRVEAVRAKRNMTDIPKVVPRGIEVFGWRGELEYGRKRGRRINPLVDPARFPLIAKLLNRKSQMTDTRPASSSPSPANWRGFAGKRTPVKTDWTTTFRDRAKKILDEQKQFDTEVGTLRDQIYEIFENALASQDLIPSAHDSSLGSPCFYRVFTSFIPSITAPAPKIIYTAYQHRPQNGPSPYSISQSPGPNPT</sequence>
<comment type="caution">
    <text evidence="2">The sequence shown here is derived from an EMBL/GenBank/DDBJ whole genome shotgun (WGS) entry which is preliminary data.</text>
</comment>
<reference evidence="2 3" key="1">
    <citation type="submission" date="2024-07" db="EMBL/GenBank/DDBJ databases">
        <title>Section-level genome sequencing and comparative genomics of Aspergillus sections Usti and Cavernicolus.</title>
        <authorList>
            <consortium name="Lawrence Berkeley National Laboratory"/>
            <person name="Nybo J.L."/>
            <person name="Vesth T.C."/>
            <person name="Theobald S."/>
            <person name="Frisvad J.C."/>
            <person name="Larsen T.O."/>
            <person name="Kjaerboelling I."/>
            <person name="Rothschild-Mancinelli K."/>
            <person name="Lyhne E.K."/>
            <person name="Kogle M.E."/>
            <person name="Barry K."/>
            <person name="Clum A."/>
            <person name="Na H."/>
            <person name="Ledsgaard L."/>
            <person name="Lin J."/>
            <person name="Lipzen A."/>
            <person name="Kuo A."/>
            <person name="Riley R."/>
            <person name="Mondo S."/>
            <person name="LaButti K."/>
            <person name="Haridas S."/>
            <person name="Pangalinan J."/>
            <person name="Salamov A.A."/>
            <person name="Simmons B.A."/>
            <person name="Magnuson J.K."/>
            <person name="Chen J."/>
            <person name="Drula E."/>
            <person name="Henrissat B."/>
            <person name="Wiebenga A."/>
            <person name="Lubbers R.J."/>
            <person name="Gomes A.C."/>
            <person name="Macurrencykelacurrency M.R."/>
            <person name="Stajich J."/>
            <person name="Grigoriev I.V."/>
            <person name="Mortensen U.H."/>
            <person name="De vries R.P."/>
            <person name="Baker S.E."/>
            <person name="Andersen M.R."/>
        </authorList>
    </citation>
    <scope>NUCLEOTIDE SEQUENCE [LARGE SCALE GENOMIC DNA]</scope>
    <source>
        <strain evidence="2 3">CBS 756.74</strain>
    </source>
</reference>
<name>A0ABR4L2M3_9EURO</name>
<evidence type="ECO:0000313" key="3">
    <source>
        <dbReference type="Proteomes" id="UP001610444"/>
    </source>
</evidence>
<evidence type="ECO:0000313" key="2">
    <source>
        <dbReference type="EMBL" id="KAL2858775.1"/>
    </source>
</evidence>
<dbReference type="GeneID" id="98159564"/>
<feature type="region of interest" description="Disordered" evidence="1">
    <location>
        <begin position="736"/>
        <end position="755"/>
    </location>
</feature>
<proteinExistence type="predicted"/>
<dbReference type="Proteomes" id="UP001610444">
    <property type="component" value="Unassembled WGS sequence"/>
</dbReference>
<feature type="region of interest" description="Disordered" evidence="1">
    <location>
        <begin position="623"/>
        <end position="646"/>
    </location>
</feature>
<organism evidence="2 3">
    <name type="scientific">Aspergillus pseudodeflectus</name>
    <dbReference type="NCBI Taxonomy" id="176178"/>
    <lineage>
        <taxon>Eukaryota</taxon>
        <taxon>Fungi</taxon>
        <taxon>Dikarya</taxon>
        <taxon>Ascomycota</taxon>
        <taxon>Pezizomycotina</taxon>
        <taxon>Eurotiomycetes</taxon>
        <taxon>Eurotiomycetidae</taxon>
        <taxon>Eurotiales</taxon>
        <taxon>Aspergillaceae</taxon>
        <taxon>Aspergillus</taxon>
        <taxon>Aspergillus subgen. Nidulantes</taxon>
    </lineage>
</organism>
<gene>
    <name evidence="2" type="ORF">BJX68DRAFT_262312</name>
</gene>
<dbReference type="EMBL" id="JBFXLR010000004">
    <property type="protein sequence ID" value="KAL2858775.1"/>
    <property type="molecule type" value="Genomic_DNA"/>
</dbReference>
<protein>
    <recommendedName>
        <fullName evidence="4">F-box domain-containing protein</fullName>
    </recommendedName>
</protein>
<feature type="compositionally biased region" description="Polar residues" evidence="1">
    <location>
        <begin position="623"/>
        <end position="637"/>
    </location>
</feature>
<evidence type="ECO:0008006" key="4">
    <source>
        <dbReference type="Google" id="ProtNLM"/>
    </source>
</evidence>
<dbReference type="RefSeq" id="XP_070903739.1">
    <property type="nucleotide sequence ID" value="XM_071044400.1"/>
</dbReference>
<keyword evidence="3" id="KW-1185">Reference proteome</keyword>
<accession>A0ABR4L2M3</accession>
<evidence type="ECO:0000256" key="1">
    <source>
        <dbReference type="SAM" id="MobiDB-lite"/>
    </source>
</evidence>